<dbReference type="InterPro" id="IPR011766">
    <property type="entry name" value="TPP_enzyme_TPP-bd"/>
</dbReference>
<dbReference type="Pfam" id="PF02775">
    <property type="entry name" value="TPP_enzyme_C"/>
    <property type="match status" value="1"/>
</dbReference>
<protein>
    <recommendedName>
        <fullName evidence="4 14">Acetolactate synthase</fullName>
        <ecNumber evidence="4 14">2.2.1.6</ecNumber>
    </recommendedName>
</protein>
<dbReference type="Proteomes" id="UP000665020">
    <property type="component" value="Chromosome"/>
</dbReference>
<dbReference type="UniPathway" id="UPA00049">
    <property type="reaction ID" value="UER00059"/>
</dbReference>
<evidence type="ECO:0000256" key="14">
    <source>
        <dbReference type="RuleBase" id="RU003591"/>
    </source>
</evidence>
<keyword evidence="19" id="KW-1185">Reference proteome</keyword>
<evidence type="ECO:0000256" key="9">
    <source>
        <dbReference type="ARBA" id="ARBA00022827"/>
    </source>
</evidence>
<keyword evidence="7 14" id="KW-0808">Transferase</keyword>
<dbReference type="GO" id="GO:0000287">
    <property type="term" value="F:magnesium ion binding"/>
    <property type="evidence" value="ECO:0007669"/>
    <property type="project" value="UniProtKB-UniRule"/>
</dbReference>
<keyword evidence="12 14" id="KW-0100">Branched-chain amino acid biosynthesis</keyword>
<feature type="domain" description="Thiamine pyrophosphate enzyme N-terminal TPP-binding" evidence="17">
    <location>
        <begin position="4"/>
        <end position="118"/>
    </location>
</feature>
<evidence type="ECO:0000313" key="19">
    <source>
        <dbReference type="Proteomes" id="UP000665020"/>
    </source>
</evidence>
<dbReference type="InterPro" id="IPR039368">
    <property type="entry name" value="AHAS_TPP"/>
</dbReference>
<proteinExistence type="inferred from homology"/>
<keyword evidence="8 14" id="KW-0479">Metal-binding</keyword>
<accession>A0A8A7KEN5</accession>
<keyword evidence="10 14" id="KW-0460">Magnesium</keyword>
<dbReference type="InterPro" id="IPR012000">
    <property type="entry name" value="Thiamin_PyroP_enz_cen_dom"/>
</dbReference>
<dbReference type="Gene3D" id="3.40.50.970">
    <property type="match status" value="2"/>
</dbReference>
<organism evidence="18 19">
    <name type="scientific">Iocasia fonsfrigidae</name>
    <dbReference type="NCBI Taxonomy" id="2682810"/>
    <lineage>
        <taxon>Bacteria</taxon>
        <taxon>Bacillati</taxon>
        <taxon>Bacillota</taxon>
        <taxon>Clostridia</taxon>
        <taxon>Halanaerobiales</taxon>
        <taxon>Halanaerobiaceae</taxon>
        <taxon>Iocasia</taxon>
    </lineage>
</organism>
<evidence type="ECO:0000256" key="3">
    <source>
        <dbReference type="ARBA" id="ARBA00007812"/>
    </source>
</evidence>
<comment type="cofactor">
    <cofactor evidence="14">
        <name>Mg(2+)</name>
        <dbReference type="ChEBI" id="CHEBI:18420"/>
    </cofactor>
    <text evidence="14">Binds 1 Mg(2+) ion per subunit.</text>
</comment>
<evidence type="ECO:0000259" key="17">
    <source>
        <dbReference type="Pfam" id="PF02776"/>
    </source>
</evidence>
<evidence type="ECO:0000256" key="7">
    <source>
        <dbReference type="ARBA" id="ARBA00022679"/>
    </source>
</evidence>
<gene>
    <name evidence="18" type="primary">ilvB</name>
    <name evidence="18" type="ORF">GM661_01195</name>
</gene>
<comment type="pathway">
    <text evidence="1 14">Amino-acid biosynthesis; L-isoleucine biosynthesis; L-isoleucine from 2-oxobutanoate: step 1/4.</text>
</comment>
<sequence>MKKMTGAEIFVESLHQEGVELIFGYLGAKVISIYDVLYDADIKHIMPHHEQGGIHAADGYARSTGKVGVCITTSGPGATNLVTGLATANMDSVPVVAFTGQVAHSMIGTDGFQEADIKGVTLPITKNNYIVDDVKNLARVIKEAFYIAQTGRPGPVLVDLPQDVLSAETEFNYPAAVSIPGYKPTYQGNLLQIKKAAELINQAHKPVIYAGGGVIISGANEQLRQLAAKAEIPVTTTLTGIGSFDEKNSLSLGMLGMHGTTEANLAMTNADLIIALGARFDDRVTGELDSFAPEARIIHVDIDPAEISKLVKADIPIVGDVKRVLEDLNPLVQEKKHGQWLREIQEWRGLERRRGSGKTGKLLPGEIIEEIDNLTKGEALITTEVGQHQMWAAHHYSFSKPRSFITSGGLGTMGYGFPAAIGVQLGNPGADVFCLAGDGSFQMNIQELATVAKNKLPIKIIIFNNQYLGMVRQWQELFFDKRYSATCLRRQEGCPPRCSGPGENCPEMIPDFVQVAKGYGIKGKRVSRPEEIRPALQEALDINEAYLLDFIIEEEENVFPMVPAGGSLDDMILRQDIEH</sequence>
<comment type="similarity">
    <text evidence="3 14">Belongs to the TPP enzyme family.</text>
</comment>
<evidence type="ECO:0000256" key="6">
    <source>
        <dbReference type="ARBA" id="ARBA00022630"/>
    </source>
</evidence>
<keyword evidence="5 14" id="KW-0028">Amino-acid biosynthesis</keyword>
<dbReference type="InterPro" id="IPR029035">
    <property type="entry name" value="DHS-like_NAD/FAD-binding_dom"/>
</dbReference>
<dbReference type="NCBIfam" id="TIGR00118">
    <property type="entry name" value="acolac_lg"/>
    <property type="match status" value="1"/>
</dbReference>
<dbReference type="Pfam" id="PF02776">
    <property type="entry name" value="TPP_enzyme_N"/>
    <property type="match status" value="1"/>
</dbReference>
<dbReference type="CDD" id="cd02015">
    <property type="entry name" value="TPP_AHAS"/>
    <property type="match status" value="1"/>
</dbReference>
<dbReference type="FunFam" id="3.40.50.970:FF:000016">
    <property type="entry name" value="Acetolactate synthase"/>
    <property type="match status" value="1"/>
</dbReference>
<keyword evidence="9" id="KW-0274">FAD</keyword>
<keyword evidence="11 14" id="KW-0786">Thiamine pyrophosphate</keyword>
<evidence type="ECO:0000259" key="16">
    <source>
        <dbReference type="Pfam" id="PF02775"/>
    </source>
</evidence>
<dbReference type="SUPFAM" id="SSF52518">
    <property type="entry name" value="Thiamin diphosphate-binding fold (THDP-binding)"/>
    <property type="match status" value="2"/>
</dbReference>
<evidence type="ECO:0000256" key="10">
    <source>
        <dbReference type="ARBA" id="ARBA00022842"/>
    </source>
</evidence>
<evidence type="ECO:0000256" key="8">
    <source>
        <dbReference type="ARBA" id="ARBA00022723"/>
    </source>
</evidence>
<dbReference type="GO" id="GO:0003984">
    <property type="term" value="F:acetolactate synthase activity"/>
    <property type="evidence" value="ECO:0007669"/>
    <property type="project" value="UniProtKB-EC"/>
</dbReference>
<evidence type="ECO:0000256" key="12">
    <source>
        <dbReference type="ARBA" id="ARBA00023304"/>
    </source>
</evidence>
<dbReference type="Gene3D" id="3.40.50.1220">
    <property type="entry name" value="TPP-binding domain"/>
    <property type="match status" value="1"/>
</dbReference>
<dbReference type="InterPro" id="IPR012846">
    <property type="entry name" value="Acetolactate_synth_lsu"/>
</dbReference>
<feature type="domain" description="Thiamine pyrophosphate enzyme TPP-binding" evidence="16">
    <location>
        <begin position="385"/>
        <end position="549"/>
    </location>
</feature>
<dbReference type="SUPFAM" id="SSF52467">
    <property type="entry name" value="DHS-like NAD/FAD-binding domain"/>
    <property type="match status" value="1"/>
</dbReference>
<evidence type="ECO:0000259" key="15">
    <source>
        <dbReference type="Pfam" id="PF00205"/>
    </source>
</evidence>
<dbReference type="FunFam" id="3.40.50.970:FF:000007">
    <property type="entry name" value="Acetolactate synthase"/>
    <property type="match status" value="1"/>
</dbReference>
<evidence type="ECO:0000256" key="5">
    <source>
        <dbReference type="ARBA" id="ARBA00022605"/>
    </source>
</evidence>
<dbReference type="FunFam" id="3.40.50.1220:FF:000008">
    <property type="entry name" value="Acetolactate synthase"/>
    <property type="match status" value="1"/>
</dbReference>
<dbReference type="EC" id="2.2.1.6" evidence="4 14"/>
<dbReference type="KEGG" id="ifn:GM661_01195"/>
<dbReference type="GO" id="GO:0009097">
    <property type="term" value="P:isoleucine biosynthetic process"/>
    <property type="evidence" value="ECO:0007669"/>
    <property type="project" value="UniProtKB-UniPathway"/>
</dbReference>
<dbReference type="GO" id="GO:0030976">
    <property type="term" value="F:thiamine pyrophosphate binding"/>
    <property type="evidence" value="ECO:0007669"/>
    <property type="project" value="UniProtKB-UniRule"/>
</dbReference>
<dbReference type="GO" id="GO:0009099">
    <property type="term" value="P:L-valine biosynthetic process"/>
    <property type="evidence" value="ECO:0007669"/>
    <property type="project" value="UniProtKB-UniPathway"/>
</dbReference>
<evidence type="ECO:0000256" key="1">
    <source>
        <dbReference type="ARBA" id="ARBA00004974"/>
    </source>
</evidence>
<evidence type="ECO:0000313" key="18">
    <source>
        <dbReference type="EMBL" id="QTL99881.1"/>
    </source>
</evidence>
<dbReference type="PANTHER" id="PTHR18968:SF13">
    <property type="entry name" value="ACETOLACTATE SYNTHASE CATALYTIC SUBUNIT, MITOCHONDRIAL"/>
    <property type="match status" value="1"/>
</dbReference>
<feature type="domain" description="Thiamine pyrophosphate enzyme central" evidence="15">
    <location>
        <begin position="193"/>
        <end position="328"/>
    </location>
</feature>
<evidence type="ECO:0000256" key="4">
    <source>
        <dbReference type="ARBA" id="ARBA00013145"/>
    </source>
</evidence>
<evidence type="ECO:0000256" key="13">
    <source>
        <dbReference type="ARBA" id="ARBA00048670"/>
    </source>
</evidence>
<dbReference type="CDD" id="cd07035">
    <property type="entry name" value="TPP_PYR_POX_like"/>
    <property type="match status" value="1"/>
</dbReference>
<dbReference type="GO" id="GO:0050660">
    <property type="term" value="F:flavin adenine dinucleotide binding"/>
    <property type="evidence" value="ECO:0007669"/>
    <property type="project" value="InterPro"/>
</dbReference>
<name>A0A8A7KEN5_9FIRM</name>
<dbReference type="GO" id="GO:0005948">
    <property type="term" value="C:acetolactate synthase complex"/>
    <property type="evidence" value="ECO:0007669"/>
    <property type="project" value="TreeGrafter"/>
</dbReference>
<dbReference type="UniPathway" id="UPA00047">
    <property type="reaction ID" value="UER00055"/>
</dbReference>
<comment type="catalytic activity">
    <reaction evidence="13 14">
        <text>2 pyruvate + H(+) = (2S)-2-acetolactate + CO2</text>
        <dbReference type="Rhea" id="RHEA:25249"/>
        <dbReference type="ChEBI" id="CHEBI:15361"/>
        <dbReference type="ChEBI" id="CHEBI:15378"/>
        <dbReference type="ChEBI" id="CHEBI:16526"/>
        <dbReference type="ChEBI" id="CHEBI:58476"/>
        <dbReference type="EC" id="2.2.1.6"/>
    </reaction>
</comment>
<comment type="pathway">
    <text evidence="2 14">Amino-acid biosynthesis; L-valine biosynthesis; L-valine from pyruvate: step 1/4.</text>
</comment>
<keyword evidence="6" id="KW-0285">Flavoprotein</keyword>
<dbReference type="InterPro" id="IPR012001">
    <property type="entry name" value="Thiamin_PyroP_enz_TPP-bd_dom"/>
</dbReference>
<dbReference type="InterPro" id="IPR045229">
    <property type="entry name" value="TPP_enz"/>
</dbReference>
<evidence type="ECO:0000256" key="2">
    <source>
        <dbReference type="ARBA" id="ARBA00005025"/>
    </source>
</evidence>
<evidence type="ECO:0000256" key="11">
    <source>
        <dbReference type="ARBA" id="ARBA00023052"/>
    </source>
</evidence>
<reference evidence="18" key="1">
    <citation type="submission" date="2019-12" db="EMBL/GenBank/DDBJ databases">
        <authorList>
            <person name="zhang j."/>
            <person name="sun C.M."/>
        </authorList>
    </citation>
    <scope>NUCLEOTIDE SEQUENCE</scope>
    <source>
        <strain evidence="18">NS-1</strain>
    </source>
</reference>
<dbReference type="PANTHER" id="PTHR18968">
    <property type="entry name" value="THIAMINE PYROPHOSPHATE ENZYMES"/>
    <property type="match status" value="1"/>
</dbReference>
<dbReference type="EMBL" id="CP046640">
    <property type="protein sequence ID" value="QTL99881.1"/>
    <property type="molecule type" value="Genomic_DNA"/>
</dbReference>
<dbReference type="PROSITE" id="PS00187">
    <property type="entry name" value="TPP_ENZYMES"/>
    <property type="match status" value="1"/>
</dbReference>
<comment type="cofactor">
    <cofactor evidence="14">
        <name>thiamine diphosphate</name>
        <dbReference type="ChEBI" id="CHEBI:58937"/>
    </cofactor>
    <text evidence="14">Binds 1 thiamine pyrophosphate per subunit.</text>
</comment>
<dbReference type="Pfam" id="PF00205">
    <property type="entry name" value="TPP_enzyme_M"/>
    <property type="match status" value="1"/>
</dbReference>
<dbReference type="InterPro" id="IPR000399">
    <property type="entry name" value="TPP-bd_CS"/>
</dbReference>
<dbReference type="AlphaFoldDB" id="A0A8A7KEN5"/>
<dbReference type="InterPro" id="IPR029061">
    <property type="entry name" value="THDP-binding"/>
</dbReference>